<evidence type="ECO:0000259" key="3">
    <source>
        <dbReference type="Pfam" id="PF14695"/>
    </source>
</evidence>
<dbReference type="SUPFAM" id="SSF48371">
    <property type="entry name" value="ARM repeat"/>
    <property type="match status" value="1"/>
</dbReference>
<protein>
    <recommendedName>
        <fullName evidence="6">Lines homolog 1</fullName>
    </recommendedName>
</protein>
<feature type="region of interest" description="Disordered" evidence="1">
    <location>
        <begin position="567"/>
        <end position="607"/>
    </location>
</feature>
<dbReference type="OrthoDB" id="8251209at2759"/>
<evidence type="ECO:0000313" key="5">
    <source>
        <dbReference type="Proteomes" id="UP000472271"/>
    </source>
</evidence>
<dbReference type="RefSeq" id="XP_029977876.1">
    <property type="nucleotide sequence ID" value="XM_030122016.1"/>
</dbReference>
<dbReference type="Proteomes" id="UP000472271">
    <property type="component" value="Chromosome 3"/>
</dbReference>
<dbReference type="InterPro" id="IPR016024">
    <property type="entry name" value="ARM-type_fold"/>
</dbReference>
<reference evidence="4" key="3">
    <citation type="submission" date="2025-09" db="UniProtKB">
        <authorList>
            <consortium name="Ensembl"/>
        </authorList>
    </citation>
    <scope>IDENTIFICATION</scope>
</reference>
<evidence type="ECO:0008006" key="6">
    <source>
        <dbReference type="Google" id="ProtNLM"/>
    </source>
</evidence>
<keyword evidence="5" id="KW-1185">Reference proteome</keyword>
<proteinExistence type="predicted"/>
<sequence length="657" mass="72444">MEPYVEPRAVEEEVPFDCVSRAYRCVLSGLCPGPRAEDLVHVILSGMCGAFPADCCHGDAVALSCVCVSLVDQLVSGSTRPGTDPYFRQYAELCVTKLRERDVMTQLVQLFQAEDQIVRHVSAKTASTCVLDELRTTGTLCPVWVDRCVQVFLCPASSADLDACLWSLTDVLRRLQRGHRPELTEKLVEAFDSSVSSLCSSFLADGPEDSSQRPMDWSSHGTMSCLVLDLLEVLSASGTSLRSQRIISTHSPALLRMLCCSRMNYFTKKQVVLLLKRALLENLGEDWSVGGRARFERHHADLNELSHHVLQTATPDWFGRVEVQPASFFGGTSRVRGGEEPDGVMLRSISLVLLKSMVLQIQDGPGLDWSSYLDSLWSFLRRFSVQLMEATHRCSWFALLFGDQDDDMMEAANGLLCIFLRQRSASQPDGSSVLDEACSSGCNPHCIFLLLLQSVAFDHSVLLDFLISTETCFLEYFVHYLKFLRTDGQGFTSACIRMSAHHCPQFHPPRSSSGSGLHESNQPTALVCPVGGAGLTIGLCLVDYDGSDESDPENMDVSESLLTTRTSMDQHVEQSESSDSMGLTEPGKAAAEPPAGPNLEPLPGPPWTQTTHKAIQCLSELRALMVRLHMKNLFPYNPSSLLKLLEQVETDLTSSSR</sequence>
<evidence type="ECO:0000313" key="4">
    <source>
        <dbReference type="Ensembl" id="ENSSORP00005003255.1"/>
    </source>
</evidence>
<gene>
    <name evidence="4" type="primary">lins1</name>
</gene>
<evidence type="ECO:0000256" key="1">
    <source>
        <dbReference type="SAM" id="MobiDB-lite"/>
    </source>
</evidence>
<accession>A0A672YF35</accession>
<feature type="domain" description="Protein Lines C-terminal" evidence="3">
    <location>
        <begin position="614"/>
        <end position="649"/>
    </location>
</feature>
<evidence type="ECO:0000259" key="2">
    <source>
        <dbReference type="Pfam" id="PF14694"/>
    </source>
</evidence>
<dbReference type="InParanoid" id="A0A672YF35"/>
<dbReference type="Ensembl" id="ENSSORT00005003353.1">
    <property type="protein sequence ID" value="ENSSORP00005003255.1"/>
    <property type="gene ID" value="ENSSORG00005001984.1"/>
</dbReference>
<dbReference type="Pfam" id="PF14695">
    <property type="entry name" value="LINES_C"/>
    <property type="match status" value="1"/>
</dbReference>
<reference evidence="4" key="2">
    <citation type="submission" date="2025-08" db="UniProtKB">
        <authorList>
            <consortium name="Ensembl"/>
        </authorList>
    </citation>
    <scope>IDENTIFICATION</scope>
</reference>
<dbReference type="Pfam" id="PF14694">
    <property type="entry name" value="LINES_N"/>
    <property type="match status" value="1"/>
</dbReference>
<reference evidence="4" key="1">
    <citation type="submission" date="2019-06" db="EMBL/GenBank/DDBJ databases">
        <authorList>
            <consortium name="Wellcome Sanger Institute Data Sharing"/>
        </authorList>
    </citation>
    <scope>NUCLEOTIDE SEQUENCE [LARGE SCALE GENOMIC DNA]</scope>
</reference>
<dbReference type="FunCoup" id="A0A672YF35">
    <property type="interactions" value="1012"/>
</dbReference>
<feature type="domain" description="Protein Lines N-terminal" evidence="2">
    <location>
        <begin position="179"/>
        <end position="495"/>
    </location>
</feature>
<feature type="compositionally biased region" description="Pro residues" evidence="1">
    <location>
        <begin position="594"/>
        <end position="606"/>
    </location>
</feature>
<dbReference type="PANTHER" id="PTHR16057:SF1">
    <property type="entry name" value="PROTEIN LINES HOMOLOG 1"/>
    <property type="match status" value="1"/>
</dbReference>
<name>A0A672YF35_9TELE</name>
<dbReference type="InterPro" id="IPR032794">
    <property type="entry name" value="LINES_N"/>
</dbReference>
<dbReference type="InterPro" id="IPR029415">
    <property type="entry name" value="Lines_C"/>
</dbReference>
<organism evidence="4 5">
    <name type="scientific">Sphaeramia orbicularis</name>
    <name type="common">orbiculate cardinalfish</name>
    <dbReference type="NCBI Taxonomy" id="375764"/>
    <lineage>
        <taxon>Eukaryota</taxon>
        <taxon>Metazoa</taxon>
        <taxon>Chordata</taxon>
        <taxon>Craniata</taxon>
        <taxon>Vertebrata</taxon>
        <taxon>Euteleostomi</taxon>
        <taxon>Actinopterygii</taxon>
        <taxon>Neopterygii</taxon>
        <taxon>Teleostei</taxon>
        <taxon>Neoteleostei</taxon>
        <taxon>Acanthomorphata</taxon>
        <taxon>Gobiaria</taxon>
        <taxon>Kurtiformes</taxon>
        <taxon>Apogonoidei</taxon>
        <taxon>Apogonidae</taxon>
        <taxon>Apogoninae</taxon>
        <taxon>Sphaeramia</taxon>
    </lineage>
</organism>
<dbReference type="CTD" id="55180"/>
<dbReference type="InterPro" id="IPR024875">
    <property type="entry name" value="Protein_Lines"/>
</dbReference>
<dbReference type="AlphaFoldDB" id="A0A672YF35"/>
<dbReference type="GeneID" id="115410382"/>
<dbReference type="PANTHER" id="PTHR16057">
    <property type="entry name" value="WINS1, 2 PROTEIN"/>
    <property type="match status" value="1"/>
</dbReference>